<reference evidence="1 2" key="1">
    <citation type="submission" date="2020-02" db="EMBL/GenBank/DDBJ databases">
        <title>Draft genome sequence of Haematococcus lacustris strain NIES-144.</title>
        <authorList>
            <person name="Morimoto D."/>
            <person name="Nakagawa S."/>
            <person name="Yoshida T."/>
            <person name="Sawayama S."/>
        </authorList>
    </citation>
    <scope>NUCLEOTIDE SEQUENCE [LARGE SCALE GENOMIC DNA]</scope>
    <source>
        <strain evidence="1 2">NIES-144</strain>
    </source>
</reference>
<keyword evidence="2" id="KW-1185">Reference proteome</keyword>
<accession>A0A699ZB31</accession>
<sequence>MKKAFIESTFHPLSPEVHRPSTLIKASRVLQALKPRVLELCHGQVPEWLNDAGEEQHVVAVALLV</sequence>
<evidence type="ECO:0000313" key="2">
    <source>
        <dbReference type="Proteomes" id="UP000485058"/>
    </source>
</evidence>
<gene>
    <name evidence="1" type="ORF">HaLaN_16892</name>
</gene>
<comment type="caution">
    <text evidence="1">The sequence shown here is derived from an EMBL/GenBank/DDBJ whole genome shotgun (WGS) entry which is preliminary data.</text>
</comment>
<dbReference type="EMBL" id="BLLF01001533">
    <property type="protein sequence ID" value="GFH19867.1"/>
    <property type="molecule type" value="Genomic_DNA"/>
</dbReference>
<protein>
    <submittedName>
        <fullName evidence="1">Uncharacterized protein</fullName>
    </submittedName>
</protein>
<dbReference type="Proteomes" id="UP000485058">
    <property type="component" value="Unassembled WGS sequence"/>
</dbReference>
<proteinExistence type="predicted"/>
<evidence type="ECO:0000313" key="1">
    <source>
        <dbReference type="EMBL" id="GFH19867.1"/>
    </source>
</evidence>
<name>A0A699ZB31_HAELA</name>
<organism evidence="1 2">
    <name type="scientific">Haematococcus lacustris</name>
    <name type="common">Green alga</name>
    <name type="synonym">Haematococcus pluvialis</name>
    <dbReference type="NCBI Taxonomy" id="44745"/>
    <lineage>
        <taxon>Eukaryota</taxon>
        <taxon>Viridiplantae</taxon>
        <taxon>Chlorophyta</taxon>
        <taxon>core chlorophytes</taxon>
        <taxon>Chlorophyceae</taxon>
        <taxon>CS clade</taxon>
        <taxon>Chlamydomonadales</taxon>
        <taxon>Haematococcaceae</taxon>
        <taxon>Haematococcus</taxon>
    </lineage>
</organism>
<dbReference type="AlphaFoldDB" id="A0A699ZB31"/>